<gene>
    <name evidence="2" type="ORF">DMA12_36025</name>
</gene>
<evidence type="ECO:0000313" key="3">
    <source>
        <dbReference type="Proteomes" id="UP000286716"/>
    </source>
</evidence>
<dbReference type="Proteomes" id="UP000286716">
    <property type="component" value="Unassembled WGS sequence"/>
</dbReference>
<proteinExistence type="predicted"/>
<evidence type="ECO:0000313" key="2">
    <source>
        <dbReference type="EMBL" id="RSM37643.1"/>
    </source>
</evidence>
<accession>A0A428W3N3</accession>
<sequence length="227" mass="25084">MAVATGGRAGSRVQARGGTSEFRDTGDLAAVVGRSCGGSHGRGPYRRPPTIWGPCGETDADQWSAGSQEPPKGRPTHDVTNPRCCRPRPIALRRRSARASRIRIRTVLAPPTVDPAGGVLLWSNLVGLLRPSRRRRFTGQPHLGWEYRFSEHGVSLRRWVPGTIPAAAQREQVCPSRGRLLSLESQQQPCVLFAVEFGNAHIDWPRSPWRPPPSRRSTRKSRRGSRP</sequence>
<protein>
    <submittedName>
        <fullName evidence="2">Uncharacterized protein</fullName>
    </submittedName>
</protein>
<dbReference type="AlphaFoldDB" id="A0A428W3N3"/>
<keyword evidence="3" id="KW-1185">Reference proteome</keyword>
<reference evidence="2 3" key="1">
    <citation type="submission" date="2018-05" db="EMBL/GenBank/DDBJ databases">
        <title>Evolution of GPA BGCs.</title>
        <authorList>
            <person name="Waglechner N."/>
            <person name="Wright G.D."/>
        </authorList>
    </citation>
    <scope>NUCLEOTIDE SEQUENCE [LARGE SCALE GENOMIC DNA]</scope>
    <source>
        <strain evidence="2 3">DSM 5908</strain>
    </source>
</reference>
<dbReference type="OrthoDB" id="3604334at2"/>
<dbReference type="EMBL" id="QHHU01000067">
    <property type="protein sequence ID" value="RSM37643.1"/>
    <property type="molecule type" value="Genomic_DNA"/>
</dbReference>
<name>A0A428W3N3_AMYBA</name>
<evidence type="ECO:0000256" key="1">
    <source>
        <dbReference type="SAM" id="MobiDB-lite"/>
    </source>
</evidence>
<feature type="region of interest" description="Disordered" evidence="1">
    <location>
        <begin position="206"/>
        <end position="227"/>
    </location>
</feature>
<feature type="compositionally biased region" description="Basic residues" evidence="1">
    <location>
        <begin position="216"/>
        <end position="227"/>
    </location>
</feature>
<feature type="region of interest" description="Disordered" evidence="1">
    <location>
        <begin position="1"/>
        <end position="83"/>
    </location>
</feature>
<organism evidence="2 3">
    <name type="scientific">Amycolatopsis balhimycina DSM 5908</name>
    <dbReference type="NCBI Taxonomy" id="1081091"/>
    <lineage>
        <taxon>Bacteria</taxon>
        <taxon>Bacillati</taxon>
        <taxon>Actinomycetota</taxon>
        <taxon>Actinomycetes</taxon>
        <taxon>Pseudonocardiales</taxon>
        <taxon>Pseudonocardiaceae</taxon>
        <taxon>Amycolatopsis</taxon>
    </lineage>
</organism>
<comment type="caution">
    <text evidence="2">The sequence shown here is derived from an EMBL/GenBank/DDBJ whole genome shotgun (WGS) entry which is preliminary data.</text>
</comment>